<protein>
    <recommendedName>
        <fullName evidence="5">NADH dehydrogenase [ubiquinone] 1 beta subcomplex subunit 9</fullName>
    </recommendedName>
    <alternativeName>
        <fullName evidence="14">Complex I-B22</fullName>
    </alternativeName>
    <alternativeName>
        <fullName evidence="15">NADH-ubiquinone oxidoreductase B22 subunit</fullName>
    </alternativeName>
</protein>
<evidence type="ECO:0000256" key="3">
    <source>
        <dbReference type="ARBA" id="ARBA00009508"/>
    </source>
</evidence>
<evidence type="ECO:0000256" key="13">
    <source>
        <dbReference type="ARBA" id="ARBA00023136"/>
    </source>
</evidence>
<gene>
    <name evidence="18" type="ORF">FNV43_RR22884</name>
</gene>
<evidence type="ECO:0000256" key="2">
    <source>
        <dbReference type="ARBA" id="ARBA00004443"/>
    </source>
</evidence>
<dbReference type="Pfam" id="PF05347">
    <property type="entry name" value="Complex1_LYR"/>
    <property type="match status" value="1"/>
</dbReference>
<keyword evidence="19" id="KW-1185">Reference proteome</keyword>
<keyword evidence="7" id="KW-0597">Phosphoprotein</keyword>
<evidence type="ECO:0000256" key="14">
    <source>
        <dbReference type="ARBA" id="ARBA00030192"/>
    </source>
</evidence>
<dbReference type="OrthoDB" id="996069at2759"/>
<keyword evidence="11" id="KW-0007">Acetylation</keyword>
<evidence type="ECO:0000256" key="5">
    <source>
        <dbReference type="ARBA" id="ARBA00018684"/>
    </source>
</evidence>
<evidence type="ECO:0000259" key="17">
    <source>
        <dbReference type="Pfam" id="PF05347"/>
    </source>
</evidence>
<dbReference type="InterPro" id="IPR045292">
    <property type="entry name" value="Complex1_LYR_NDUFB9_LYRM3"/>
</dbReference>
<evidence type="ECO:0000313" key="19">
    <source>
        <dbReference type="Proteomes" id="UP000796880"/>
    </source>
</evidence>
<dbReference type="CDD" id="cd20263">
    <property type="entry name" value="Complex1_LYR_NDUFB9_LYRM3"/>
    <property type="match status" value="1"/>
</dbReference>
<evidence type="ECO:0000256" key="7">
    <source>
        <dbReference type="ARBA" id="ARBA00022553"/>
    </source>
</evidence>
<evidence type="ECO:0000256" key="6">
    <source>
        <dbReference type="ARBA" id="ARBA00022448"/>
    </source>
</evidence>
<evidence type="ECO:0000256" key="4">
    <source>
        <dbReference type="ARBA" id="ARBA00011790"/>
    </source>
</evidence>
<evidence type="ECO:0000256" key="9">
    <source>
        <dbReference type="ARBA" id="ARBA00022792"/>
    </source>
</evidence>
<keyword evidence="12" id="KW-0496">Mitochondrion</keyword>
<evidence type="ECO:0000313" key="18">
    <source>
        <dbReference type="EMBL" id="KAF3435792.1"/>
    </source>
</evidence>
<keyword evidence="13 16" id="KW-0472">Membrane</keyword>
<feature type="transmembrane region" description="Helical" evidence="16">
    <location>
        <begin position="184"/>
        <end position="204"/>
    </location>
</feature>
<evidence type="ECO:0000256" key="8">
    <source>
        <dbReference type="ARBA" id="ARBA00022660"/>
    </source>
</evidence>
<keyword evidence="8" id="KW-0679">Respiratory chain</keyword>
<reference evidence="18" key="1">
    <citation type="submission" date="2020-03" db="EMBL/GenBank/DDBJ databases">
        <title>A high-quality chromosome-level genome assembly of a woody plant with both climbing and erect habits, Rhamnella rubrinervis.</title>
        <authorList>
            <person name="Lu Z."/>
            <person name="Yang Y."/>
            <person name="Zhu X."/>
            <person name="Sun Y."/>
        </authorList>
    </citation>
    <scope>NUCLEOTIDE SEQUENCE</scope>
    <source>
        <strain evidence="18">BYM</strain>
        <tissue evidence="18">Leaf</tissue>
    </source>
</reference>
<evidence type="ECO:0000256" key="12">
    <source>
        <dbReference type="ARBA" id="ARBA00023128"/>
    </source>
</evidence>
<comment type="caution">
    <text evidence="18">The sequence shown here is derived from an EMBL/GenBank/DDBJ whole genome shotgun (WGS) entry which is preliminary data.</text>
</comment>
<keyword evidence="9" id="KW-0999">Mitochondrion inner membrane</keyword>
<dbReference type="InterPro" id="IPR008011">
    <property type="entry name" value="Complex1_LYR_dom"/>
</dbReference>
<keyword evidence="16" id="KW-0812">Transmembrane</keyword>
<dbReference type="PANTHER" id="PTHR12868">
    <property type="entry name" value="NADH-UBIQUINONE OXIDOREDUCTASE B22 SUBUNIT"/>
    <property type="match status" value="1"/>
</dbReference>
<feature type="transmembrane region" description="Helical" evidence="16">
    <location>
        <begin position="277"/>
        <end position="296"/>
    </location>
</feature>
<proteinExistence type="inferred from homology"/>
<feature type="domain" description="Complex 1 LYR protein" evidence="17">
    <location>
        <begin position="18"/>
        <end position="73"/>
    </location>
</feature>
<feature type="transmembrane region" description="Helical" evidence="16">
    <location>
        <begin position="316"/>
        <end position="346"/>
    </location>
</feature>
<dbReference type="PANTHER" id="PTHR12868:SF0">
    <property type="entry name" value="NADH DEHYDROGENASE [UBIQUINONE] 1 BETA SUBCOMPLEX SUBUNIT 9"/>
    <property type="match status" value="1"/>
</dbReference>
<keyword evidence="16" id="KW-1133">Transmembrane helix</keyword>
<dbReference type="InterPro" id="IPR033034">
    <property type="entry name" value="NDUFB9"/>
</dbReference>
<evidence type="ECO:0000256" key="1">
    <source>
        <dbReference type="ARBA" id="ARBA00002920"/>
    </source>
</evidence>
<feature type="transmembrane region" description="Helical" evidence="16">
    <location>
        <begin position="224"/>
        <end position="251"/>
    </location>
</feature>
<comment type="similarity">
    <text evidence="3">Belongs to the complex I LYR family.</text>
</comment>
<keyword evidence="6" id="KW-0813">Transport</keyword>
<evidence type="ECO:0000256" key="11">
    <source>
        <dbReference type="ARBA" id="ARBA00022990"/>
    </source>
</evidence>
<comment type="subunit">
    <text evidence="4">Mammalian complex I is composed of 45 different subunits.</text>
</comment>
<dbReference type="Proteomes" id="UP000796880">
    <property type="component" value="Unassembled WGS sequence"/>
</dbReference>
<comment type="subcellular location">
    <subcellularLocation>
        <location evidence="2">Mitochondrion inner membrane</location>
        <topology evidence="2">Peripheral membrane protein</topology>
        <orientation evidence="2">Matrix side</orientation>
    </subcellularLocation>
</comment>
<evidence type="ECO:0000256" key="10">
    <source>
        <dbReference type="ARBA" id="ARBA00022982"/>
    </source>
</evidence>
<evidence type="ECO:0000256" key="16">
    <source>
        <dbReference type="SAM" id="Phobius"/>
    </source>
</evidence>
<dbReference type="GO" id="GO:0006120">
    <property type="term" value="P:mitochondrial electron transport, NADH to ubiquinone"/>
    <property type="evidence" value="ECO:0007669"/>
    <property type="project" value="InterPro"/>
</dbReference>
<organism evidence="18 19">
    <name type="scientific">Rhamnella rubrinervis</name>
    <dbReference type="NCBI Taxonomy" id="2594499"/>
    <lineage>
        <taxon>Eukaryota</taxon>
        <taxon>Viridiplantae</taxon>
        <taxon>Streptophyta</taxon>
        <taxon>Embryophyta</taxon>
        <taxon>Tracheophyta</taxon>
        <taxon>Spermatophyta</taxon>
        <taxon>Magnoliopsida</taxon>
        <taxon>eudicotyledons</taxon>
        <taxon>Gunneridae</taxon>
        <taxon>Pentapetalae</taxon>
        <taxon>rosids</taxon>
        <taxon>fabids</taxon>
        <taxon>Rosales</taxon>
        <taxon>Rhamnaceae</taxon>
        <taxon>rhamnoid group</taxon>
        <taxon>Rhamneae</taxon>
        <taxon>Rhamnella</taxon>
    </lineage>
</organism>
<evidence type="ECO:0000256" key="15">
    <source>
        <dbReference type="ARBA" id="ARBA00032528"/>
    </source>
</evidence>
<dbReference type="EMBL" id="VOIH02000010">
    <property type="protein sequence ID" value="KAF3435792.1"/>
    <property type="molecule type" value="Genomic_DNA"/>
</dbReference>
<comment type="function">
    <text evidence="1">Accessory subunit of the mitochondrial membrane respiratory chain NADH dehydrogenase (Complex I), that is believed to be not involved in catalysis. Complex I functions in the transfer of electrons from NADH to the respiratory chain. The immediate electron acceptor for the enzyme is believed to be ubiquinone.</text>
</comment>
<dbReference type="GO" id="GO:0005743">
    <property type="term" value="C:mitochondrial inner membrane"/>
    <property type="evidence" value="ECO:0007669"/>
    <property type="project" value="UniProtKB-SubCell"/>
</dbReference>
<sequence length="370" mass="41716">MSALSTAGYVARRAAQKQRVRILYRQALKDALNWAVHRHIFYQDASELRSKFDANKHVEDLDTIDRMIADGEAKYNKWRHPDPYIVPWFPGGPTYSRNPAPHTGLMMTMTDVEEEVSSNFGMFLEQIAGRTLEWFEMLTVGCVFVLLNHSHTILSENQAPMEDEAAKVMRKMAHRDATLRATGLRLLAPVIAMALLLWIIHSGFEVATETQRDATTTADGSNWGFHVGVITLLFGFLFLALGIPILVNLFLKLSEQLQKQEETGIYQAGEKKTTPTIMVRIFVSLFTILVLAWATYTGFRLATEPRREGKYYPLAFPIGVVTILFGLVYIIIGLAIIGDLVIYLIAQSLLREKKGIMIHQDSNPDDKSVV</sequence>
<keyword evidence="10" id="KW-0249">Electron transport</keyword>
<accession>A0A8K0GNL5</accession>
<dbReference type="AlphaFoldDB" id="A0A8K0GNL5"/>
<name>A0A8K0GNL5_9ROSA</name>